<accession>A0A450XVE9</accession>
<proteinExistence type="inferred from homology"/>
<comment type="similarity">
    <text evidence="1">Belongs to the short-chain dehydrogenases/reductases (SDR) family.</text>
</comment>
<dbReference type="PRINTS" id="PR00080">
    <property type="entry name" value="SDRFAMILY"/>
</dbReference>
<gene>
    <name evidence="2" type="ORF">BECKMB1821G_GA0114241_101733</name>
    <name evidence="4" type="ORF">BECKMB1821H_GA0114242_104224</name>
    <name evidence="3" type="ORF">BECKMB1821I_GA0114274_104224</name>
</gene>
<evidence type="ECO:0000313" key="4">
    <source>
        <dbReference type="EMBL" id="VFK76118.1"/>
    </source>
</evidence>
<dbReference type="CDD" id="cd05325">
    <property type="entry name" value="carb_red_sniffer_like_SDR_c"/>
    <property type="match status" value="1"/>
</dbReference>
<dbReference type="GO" id="GO:0016616">
    <property type="term" value="F:oxidoreductase activity, acting on the CH-OH group of donors, NAD or NADP as acceptor"/>
    <property type="evidence" value="ECO:0007669"/>
    <property type="project" value="TreeGrafter"/>
</dbReference>
<dbReference type="EMBL" id="CAADFO010000017">
    <property type="protein sequence ID" value="VFK25996.1"/>
    <property type="molecule type" value="Genomic_DNA"/>
</dbReference>
<dbReference type="InterPro" id="IPR002347">
    <property type="entry name" value="SDR_fam"/>
</dbReference>
<dbReference type="PRINTS" id="PR00081">
    <property type="entry name" value="GDHRDH"/>
</dbReference>
<dbReference type="Gene3D" id="3.40.50.720">
    <property type="entry name" value="NAD(P)-binding Rossmann-like Domain"/>
    <property type="match status" value="1"/>
</dbReference>
<protein>
    <submittedName>
        <fullName evidence="3">Short-chain dehydrogenase</fullName>
    </submittedName>
</protein>
<dbReference type="InterPro" id="IPR052184">
    <property type="entry name" value="SDR_enzymes"/>
</dbReference>
<dbReference type="SUPFAM" id="SSF51735">
    <property type="entry name" value="NAD(P)-binding Rossmann-fold domains"/>
    <property type="match status" value="1"/>
</dbReference>
<sequence length="233" mass="25152">MQTILITGANRGIGLELTRQYAEDGWVVFACCRSPGNAHELDALATRSDGQIRVYALDVTDDAGRAALSADLRGQSVDILLNNAGVFGDWESQEFGRCRADRWLNILHTNAVAPLLLIQDLVENVAASGRKIIANMSSEVGSISEADAAKSRYIYRSSKAALNMTSKICASDLAARGITVVALHPGWVRTDMGGPDATLSVWESATALRKILTEITFADSGRFINIDGRTIPW</sequence>
<dbReference type="InterPro" id="IPR036291">
    <property type="entry name" value="NAD(P)-bd_dom_sf"/>
</dbReference>
<evidence type="ECO:0000313" key="3">
    <source>
        <dbReference type="EMBL" id="VFK33259.1"/>
    </source>
</evidence>
<dbReference type="PANTHER" id="PTHR45458">
    <property type="entry name" value="SHORT-CHAIN DEHYDROGENASE/REDUCTASE SDR"/>
    <property type="match status" value="1"/>
</dbReference>
<evidence type="ECO:0000256" key="1">
    <source>
        <dbReference type="RuleBase" id="RU000363"/>
    </source>
</evidence>
<dbReference type="Pfam" id="PF00106">
    <property type="entry name" value="adh_short"/>
    <property type="match status" value="1"/>
</dbReference>
<reference evidence="3" key="1">
    <citation type="submission" date="2019-02" db="EMBL/GenBank/DDBJ databases">
        <authorList>
            <person name="Gruber-Vodicka R. H."/>
            <person name="Seah K. B. B."/>
        </authorList>
    </citation>
    <scope>NUCLEOTIDE SEQUENCE</scope>
    <source>
        <strain evidence="2">BECK_BZ197</strain>
        <strain evidence="4">BECK_BZ198</strain>
        <strain evidence="3">BECK_BZ199</strain>
    </source>
</reference>
<dbReference type="AlphaFoldDB" id="A0A450XVE9"/>
<evidence type="ECO:0000313" key="2">
    <source>
        <dbReference type="EMBL" id="VFK25996.1"/>
    </source>
</evidence>
<name>A0A450XVE9_9GAMM</name>
<dbReference type="EMBL" id="CAADGH010000042">
    <property type="protein sequence ID" value="VFK76118.1"/>
    <property type="molecule type" value="Genomic_DNA"/>
</dbReference>
<dbReference type="PANTHER" id="PTHR45458:SF1">
    <property type="entry name" value="SHORT CHAIN DEHYDROGENASE"/>
    <property type="match status" value="1"/>
</dbReference>
<dbReference type="EMBL" id="CAADFQ010000042">
    <property type="protein sequence ID" value="VFK33259.1"/>
    <property type="molecule type" value="Genomic_DNA"/>
</dbReference>
<organism evidence="3">
    <name type="scientific">Candidatus Kentrum sp. MB</name>
    <dbReference type="NCBI Taxonomy" id="2138164"/>
    <lineage>
        <taxon>Bacteria</taxon>
        <taxon>Pseudomonadati</taxon>
        <taxon>Pseudomonadota</taxon>
        <taxon>Gammaproteobacteria</taxon>
        <taxon>Candidatus Kentrum</taxon>
    </lineage>
</organism>